<keyword evidence="2" id="KW-1185">Reference proteome</keyword>
<protein>
    <submittedName>
        <fullName evidence="1">Uncharacterized protein</fullName>
    </submittedName>
</protein>
<dbReference type="Proteomes" id="UP000814033">
    <property type="component" value="Unassembled WGS sequence"/>
</dbReference>
<reference evidence="1" key="2">
    <citation type="journal article" date="2022" name="New Phytol.">
        <title>Evolutionary transition to the ectomycorrhizal habit in the genomes of a hyperdiverse lineage of mushroom-forming fungi.</title>
        <authorList>
            <person name="Looney B."/>
            <person name="Miyauchi S."/>
            <person name="Morin E."/>
            <person name="Drula E."/>
            <person name="Courty P.E."/>
            <person name="Kohler A."/>
            <person name="Kuo A."/>
            <person name="LaButti K."/>
            <person name="Pangilinan J."/>
            <person name="Lipzen A."/>
            <person name="Riley R."/>
            <person name="Andreopoulos W."/>
            <person name="He G."/>
            <person name="Johnson J."/>
            <person name="Nolan M."/>
            <person name="Tritt A."/>
            <person name="Barry K.W."/>
            <person name="Grigoriev I.V."/>
            <person name="Nagy L.G."/>
            <person name="Hibbett D."/>
            <person name="Henrissat B."/>
            <person name="Matheny P.B."/>
            <person name="Labbe J."/>
            <person name="Martin F.M."/>
        </authorList>
    </citation>
    <scope>NUCLEOTIDE SEQUENCE</scope>
    <source>
        <strain evidence="1">FP105234-sp</strain>
    </source>
</reference>
<reference evidence="1" key="1">
    <citation type="submission" date="2021-02" db="EMBL/GenBank/DDBJ databases">
        <authorList>
            <consortium name="DOE Joint Genome Institute"/>
            <person name="Ahrendt S."/>
            <person name="Looney B.P."/>
            <person name="Miyauchi S."/>
            <person name="Morin E."/>
            <person name="Drula E."/>
            <person name="Courty P.E."/>
            <person name="Chicoki N."/>
            <person name="Fauchery L."/>
            <person name="Kohler A."/>
            <person name="Kuo A."/>
            <person name="Labutti K."/>
            <person name="Pangilinan J."/>
            <person name="Lipzen A."/>
            <person name="Riley R."/>
            <person name="Andreopoulos W."/>
            <person name="He G."/>
            <person name="Johnson J."/>
            <person name="Barry K.W."/>
            <person name="Grigoriev I.V."/>
            <person name="Nagy L."/>
            <person name="Hibbett D."/>
            <person name="Henrissat B."/>
            <person name="Matheny P.B."/>
            <person name="Labbe J."/>
            <person name="Martin F."/>
        </authorList>
    </citation>
    <scope>NUCLEOTIDE SEQUENCE</scope>
    <source>
        <strain evidence="1">FP105234-sp</strain>
    </source>
</reference>
<proteinExistence type="predicted"/>
<name>A0ACB8R3C9_9AGAM</name>
<evidence type="ECO:0000313" key="2">
    <source>
        <dbReference type="Proteomes" id="UP000814033"/>
    </source>
</evidence>
<gene>
    <name evidence="1" type="ORF">FA95DRAFT_1505347</name>
</gene>
<comment type="caution">
    <text evidence="1">The sequence shown here is derived from an EMBL/GenBank/DDBJ whole genome shotgun (WGS) entry which is preliminary data.</text>
</comment>
<dbReference type="EMBL" id="MU276461">
    <property type="protein sequence ID" value="KAI0038575.1"/>
    <property type="molecule type" value="Genomic_DNA"/>
</dbReference>
<organism evidence="1 2">
    <name type="scientific">Auriscalpium vulgare</name>
    <dbReference type="NCBI Taxonomy" id="40419"/>
    <lineage>
        <taxon>Eukaryota</taxon>
        <taxon>Fungi</taxon>
        <taxon>Dikarya</taxon>
        <taxon>Basidiomycota</taxon>
        <taxon>Agaricomycotina</taxon>
        <taxon>Agaricomycetes</taxon>
        <taxon>Russulales</taxon>
        <taxon>Auriscalpiaceae</taxon>
        <taxon>Auriscalpium</taxon>
    </lineage>
</organism>
<accession>A0ACB8R3C9</accession>
<sequence>MLTCTHQLCGPCLDLLITSASTFPIACIYDACQEPLALALLQTRLTPPALDALLDRAGAAHISQRPGEYKFCPTPGCAHVYRTAPEGAVLRCGGCLADTCGACHVPAHPGFTCAERRAEADPAERAYRQWKRDNAVKPCPRCGVDIQKSAGCNHMTCAACKTHMCWACMKMFEVGHDVYEHMRIAHGGIGV</sequence>
<evidence type="ECO:0000313" key="1">
    <source>
        <dbReference type="EMBL" id="KAI0038575.1"/>
    </source>
</evidence>